<evidence type="ECO:0000256" key="1">
    <source>
        <dbReference type="ARBA" id="ARBA00004370"/>
    </source>
</evidence>
<dbReference type="Pfam" id="PF13641">
    <property type="entry name" value="Glyco_tranf_2_3"/>
    <property type="match status" value="1"/>
</dbReference>
<protein>
    <submittedName>
        <fullName evidence="9">Glycosyltransferase family 2 protein</fullName>
    </submittedName>
</protein>
<dbReference type="OrthoDB" id="2849215at2759"/>
<comment type="subcellular location">
    <subcellularLocation>
        <location evidence="1">Membrane</location>
    </subcellularLocation>
</comment>
<feature type="transmembrane region" description="Helical" evidence="8">
    <location>
        <begin position="384"/>
        <end position="407"/>
    </location>
</feature>
<dbReference type="InterPro" id="IPR052427">
    <property type="entry name" value="Glycosyltrans_GT2/GT47"/>
</dbReference>
<dbReference type="GO" id="GO:0016020">
    <property type="term" value="C:membrane"/>
    <property type="evidence" value="ECO:0007669"/>
    <property type="project" value="UniProtKB-SubCell"/>
</dbReference>
<evidence type="ECO:0000256" key="8">
    <source>
        <dbReference type="SAM" id="Phobius"/>
    </source>
</evidence>
<dbReference type="GO" id="GO:0016757">
    <property type="term" value="F:glycosyltransferase activity"/>
    <property type="evidence" value="ECO:0007669"/>
    <property type="project" value="UniProtKB-KW"/>
</dbReference>
<dbReference type="InterPro" id="IPR029044">
    <property type="entry name" value="Nucleotide-diphossugar_trans"/>
</dbReference>
<keyword evidence="5 8" id="KW-1133">Transmembrane helix</keyword>
<evidence type="ECO:0000256" key="6">
    <source>
        <dbReference type="ARBA" id="ARBA00023136"/>
    </source>
</evidence>
<dbReference type="PANTHER" id="PTHR47844">
    <property type="entry name" value="SYNTHASE CPS1, PUTATIVE (AFU_ORTHOLOGUE AFUA_7G02500)-RELATED"/>
    <property type="match status" value="1"/>
</dbReference>
<evidence type="ECO:0000256" key="3">
    <source>
        <dbReference type="ARBA" id="ARBA00022679"/>
    </source>
</evidence>
<name>A0A8E2EJM1_9PEZI</name>
<proteinExistence type="predicted"/>
<evidence type="ECO:0000256" key="7">
    <source>
        <dbReference type="ARBA" id="ARBA00023180"/>
    </source>
</evidence>
<dbReference type="AlphaFoldDB" id="A0A8E2EJM1"/>
<keyword evidence="2" id="KW-0328">Glycosyltransferase</keyword>
<dbReference type="PANTHER" id="PTHR47844:SF1">
    <property type="entry name" value="EXOSTOSIN-LIKE 2"/>
    <property type="match status" value="1"/>
</dbReference>
<keyword evidence="7" id="KW-0325">Glycoprotein</keyword>
<keyword evidence="4 8" id="KW-0812">Transmembrane</keyword>
<accession>A0A8E2EJM1</accession>
<keyword evidence="6 8" id="KW-0472">Membrane</keyword>
<evidence type="ECO:0000313" key="10">
    <source>
        <dbReference type="Proteomes" id="UP000250266"/>
    </source>
</evidence>
<dbReference type="EMBL" id="KV744826">
    <property type="protein sequence ID" value="OCK84983.1"/>
    <property type="molecule type" value="Genomic_DNA"/>
</dbReference>
<reference evidence="9 10" key="1">
    <citation type="journal article" date="2016" name="Nat. Commun.">
        <title>Ectomycorrhizal ecology is imprinted in the genome of the dominant symbiotic fungus Cenococcum geophilum.</title>
        <authorList>
            <consortium name="DOE Joint Genome Institute"/>
            <person name="Peter M."/>
            <person name="Kohler A."/>
            <person name="Ohm R.A."/>
            <person name="Kuo A."/>
            <person name="Krutzmann J."/>
            <person name="Morin E."/>
            <person name="Arend M."/>
            <person name="Barry K.W."/>
            <person name="Binder M."/>
            <person name="Choi C."/>
            <person name="Clum A."/>
            <person name="Copeland A."/>
            <person name="Grisel N."/>
            <person name="Haridas S."/>
            <person name="Kipfer T."/>
            <person name="LaButti K."/>
            <person name="Lindquist E."/>
            <person name="Lipzen A."/>
            <person name="Maire R."/>
            <person name="Meier B."/>
            <person name="Mihaltcheva S."/>
            <person name="Molinier V."/>
            <person name="Murat C."/>
            <person name="Poggeler S."/>
            <person name="Quandt C.A."/>
            <person name="Sperisen C."/>
            <person name="Tritt A."/>
            <person name="Tisserant E."/>
            <person name="Crous P.W."/>
            <person name="Henrissat B."/>
            <person name="Nehls U."/>
            <person name="Egli S."/>
            <person name="Spatafora J.W."/>
            <person name="Grigoriev I.V."/>
            <person name="Martin F.M."/>
        </authorList>
    </citation>
    <scope>NUCLEOTIDE SEQUENCE [LARGE SCALE GENOMIC DNA]</scope>
    <source>
        <strain evidence="9 10">CBS 459.81</strain>
    </source>
</reference>
<feature type="transmembrane region" description="Helical" evidence="8">
    <location>
        <begin position="346"/>
        <end position="364"/>
    </location>
</feature>
<dbReference type="Gene3D" id="3.90.550.10">
    <property type="entry name" value="Spore Coat Polysaccharide Biosynthesis Protein SpsA, Chain A"/>
    <property type="match status" value="1"/>
</dbReference>
<evidence type="ECO:0000256" key="2">
    <source>
        <dbReference type="ARBA" id="ARBA00022676"/>
    </source>
</evidence>
<organism evidence="9 10">
    <name type="scientific">Lepidopterella palustris CBS 459.81</name>
    <dbReference type="NCBI Taxonomy" id="1314670"/>
    <lineage>
        <taxon>Eukaryota</taxon>
        <taxon>Fungi</taxon>
        <taxon>Dikarya</taxon>
        <taxon>Ascomycota</taxon>
        <taxon>Pezizomycotina</taxon>
        <taxon>Dothideomycetes</taxon>
        <taxon>Pleosporomycetidae</taxon>
        <taxon>Mytilinidiales</taxon>
        <taxon>Argynnaceae</taxon>
        <taxon>Lepidopterella</taxon>
    </lineage>
</organism>
<dbReference type="Proteomes" id="UP000250266">
    <property type="component" value="Unassembled WGS sequence"/>
</dbReference>
<evidence type="ECO:0000313" key="9">
    <source>
        <dbReference type="EMBL" id="OCK84983.1"/>
    </source>
</evidence>
<dbReference type="SUPFAM" id="SSF53448">
    <property type="entry name" value="Nucleotide-diphospho-sugar transferases"/>
    <property type="match status" value="1"/>
</dbReference>
<sequence>MDRLVSKILGNCSPLVILVSWIAIASMWSLLNLWGYICYKPKPVSVYPTYNASEDVTVVTATIDTDDSFKDAIATWRIGGGPKEIIVVTAEAVFDKLQRMARRIDPEKHFIRVIKAHRANKRVQLAAGIAQVKTPIFVTADDDVFWPAGLLPNLLACFEDPDIGGATVAGGVTPVAEFWTMWEILGDFRMASLAVTRCASSTVDGGITALSGRTSAYRTELFRGDGILNRFVNERWMGKYPVSSADGCALTEAIVCRGWKIYIQKCPETELVTTVKNDWTWLLQVVRWCRDHWRQNLKALFVCPRQSWKYPFTTVGRIREMLQPVSSIVKCILILNIFYYRQTRKVAHTFAYETLCLIACAMFSQIPQMLPLLPHLRKNPTHMLYLPCWAVFCYIRGFISLYALLTLHVTVWGTRRIIEHPVLSLAGKDMRSM</sequence>
<gene>
    <name evidence="9" type="ORF">K432DRAFT_77200</name>
</gene>
<keyword evidence="3 9" id="KW-0808">Transferase</keyword>
<feature type="transmembrane region" description="Helical" evidence="8">
    <location>
        <begin position="12"/>
        <end position="37"/>
    </location>
</feature>
<evidence type="ECO:0000256" key="5">
    <source>
        <dbReference type="ARBA" id="ARBA00022989"/>
    </source>
</evidence>
<evidence type="ECO:0000256" key="4">
    <source>
        <dbReference type="ARBA" id="ARBA00022692"/>
    </source>
</evidence>
<keyword evidence="10" id="KW-1185">Reference proteome</keyword>